<organism evidence="1 2">
    <name type="scientific">Camellia lanceoleosa</name>
    <dbReference type="NCBI Taxonomy" id="1840588"/>
    <lineage>
        <taxon>Eukaryota</taxon>
        <taxon>Viridiplantae</taxon>
        <taxon>Streptophyta</taxon>
        <taxon>Embryophyta</taxon>
        <taxon>Tracheophyta</taxon>
        <taxon>Spermatophyta</taxon>
        <taxon>Magnoliopsida</taxon>
        <taxon>eudicotyledons</taxon>
        <taxon>Gunneridae</taxon>
        <taxon>Pentapetalae</taxon>
        <taxon>asterids</taxon>
        <taxon>Ericales</taxon>
        <taxon>Theaceae</taxon>
        <taxon>Camellia</taxon>
    </lineage>
</organism>
<dbReference type="Proteomes" id="UP001060215">
    <property type="component" value="Chromosome 13"/>
</dbReference>
<evidence type="ECO:0000313" key="1">
    <source>
        <dbReference type="EMBL" id="KAI7992179.1"/>
    </source>
</evidence>
<dbReference type="EMBL" id="CM045770">
    <property type="protein sequence ID" value="KAI7992179.1"/>
    <property type="molecule type" value="Genomic_DNA"/>
</dbReference>
<sequence>MSWLPTHVACHSKQAKCSMRKPNHRARNPRNWGAGNGMQAVFLDSSSSAQTRSCGTGVFLPRKAGSPFHPTKKPGCSPVLLPSRVVQALNLNVHELGLQIKPPQDTNKDSKRSADRNAITRNKKGNKDDATAQQSQPQYCVISRSRSNSPEIFLPKEWTY</sequence>
<keyword evidence="2" id="KW-1185">Reference proteome</keyword>
<accession>A0ACC0FUV8</accession>
<proteinExistence type="predicted"/>
<reference evidence="1 2" key="1">
    <citation type="journal article" date="2022" name="Plant J.">
        <title>Chromosome-level genome of Camellia lanceoleosa provides a valuable resource for understanding genome evolution and self-incompatibility.</title>
        <authorList>
            <person name="Gong W."/>
            <person name="Xiao S."/>
            <person name="Wang L."/>
            <person name="Liao Z."/>
            <person name="Chang Y."/>
            <person name="Mo W."/>
            <person name="Hu G."/>
            <person name="Li W."/>
            <person name="Zhao G."/>
            <person name="Zhu H."/>
            <person name="Hu X."/>
            <person name="Ji K."/>
            <person name="Xiang X."/>
            <person name="Song Q."/>
            <person name="Yuan D."/>
            <person name="Jin S."/>
            <person name="Zhang L."/>
        </authorList>
    </citation>
    <scope>NUCLEOTIDE SEQUENCE [LARGE SCALE GENOMIC DNA]</scope>
    <source>
        <strain evidence="1">SQ_2022a</strain>
    </source>
</reference>
<gene>
    <name evidence="1" type="ORF">LOK49_LG12G01255</name>
</gene>
<protein>
    <submittedName>
        <fullName evidence="1">Uncharacterized protein</fullName>
    </submittedName>
</protein>
<name>A0ACC0FUV8_9ERIC</name>
<comment type="caution">
    <text evidence="1">The sequence shown here is derived from an EMBL/GenBank/DDBJ whole genome shotgun (WGS) entry which is preliminary data.</text>
</comment>
<evidence type="ECO:0000313" key="2">
    <source>
        <dbReference type="Proteomes" id="UP001060215"/>
    </source>
</evidence>